<proteinExistence type="predicted"/>
<dbReference type="OrthoDB" id="3312180at2759"/>
<dbReference type="EMBL" id="KV417490">
    <property type="protein sequence ID" value="KZP31141.1"/>
    <property type="molecule type" value="Genomic_DNA"/>
</dbReference>
<dbReference type="AlphaFoldDB" id="A0A166TZ42"/>
<organism evidence="2 3">
    <name type="scientific">Athelia psychrophila</name>
    <dbReference type="NCBI Taxonomy" id="1759441"/>
    <lineage>
        <taxon>Eukaryota</taxon>
        <taxon>Fungi</taxon>
        <taxon>Dikarya</taxon>
        <taxon>Basidiomycota</taxon>
        <taxon>Agaricomycotina</taxon>
        <taxon>Agaricomycetes</taxon>
        <taxon>Agaricomycetidae</taxon>
        <taxon>Atheliales</taxon>
        <taxon>Atheliaceae</taxon>
        <taxon>Athelia</taxon>
    </lineage>
</organism>
<feature type="region of interest" description="Disordered" evidence="1">
    <location>
        <begin position="256"/>
        <end position="281"/>
    </location>
</feature>
<name>A0A166TZ42_9AGAM</name>
<accession>A0A166TZ42</accession>
<gene>
    <name evidence="2" type="ORF">FIBSPDRAFT_945177</name>
</gene>
<evidence type="ECO:0000313" key="3">
    <source>
        <dbReference type="Proteomes" id="UP000076532"/>
    </source>
</evidence>
<protein>
    <submittedName>
        <fullName evidence="2">Uncharacterized protein</fullName>
    </submittedName>
</protein>
<evidence type="ECO:0000313" key="2">
    <source>
        <dbReference type="EMBL" id="KZP31141.1"/>
    </source>
</evidence>
<dbReference type="Proteomes" id="UP000076532">
    <property type="component" value="Unassembled WGS sequence"/>
</dbReference>
<evidence type="ECO:0000256" key="1">
    <source>
        <dbReference type="SAM" id="MobiDB-lite"/>
    </source>
</evidence>
<reference evidence="2 3" key="1">
    <citation type="journal article" date="2016" name="Mol. Biol. Evol.">
        <title>Comparative Genomics of Early-Diverging Mushroom-Forming Fungi Provides Insights into the Origins of Lignocellulose Decay Capabilities.</title>
        <authorList>
            <person name="Nagy L.G."/>
            <person name="Riley R."/>
            <person name="Tritt A."/>
            <person name="Adam C."/>
            <person name="Daum C."/>
            <person name="Floudas D."/>
            <person name="Sun H."/>
            <person name="Yadav J.S."/>
            <person name="Pangilinan J."/>
            <person name="Larsson K.H."/>
            <person name="Matsuura K."/>
            <person name="Barry K."/>
            <person name="Labutti K."/>
            <person name="Kuo R."/>
            <person name="Ohm R.A."/>
            <person name="Bhattacharya S.S."/>
            <person name="Shirouzu T."/>
            <person name="Yoshinaga Y."/>
            <person name="Martin F.M."/>
            <person name="Grigoriev I.V."/>
            <person name="Hibbett D.S."/>
        </authorList>
    </citation>
    <scope>NUCLEOTIDE SEQUENCE [LARGE SCALE GENOMIC DNA]</scope>
    <source>
        <strain evidence="2 3">CBS 109695</strain>
    </source>
</reference>
<sequence>MADSSNAHPLGHALVRIEPSMNQQEYTQRNDAARKLTFEALPQRETNAIIHVTADCTHEMWLPQAAQYSFAASIPLSTVIKISSSFQRDLRNLLPVLPWTATATSWDGKQGPIAHLNVALESHIEAQMESVPFGEHRWRPSYEDTFPDGRLNRHWSEPTKSQTGRWEQFAMVSHRIDGCTRKEDKQIEPHINLFLLQSRFRLQLKHFVGGHEVNAVLSTAPWTSGIFRDSSVEISNRSRNDTSSLHIVQGIENLGRGSPDSMVSATSPPAYEALPPLPALE</sequence>
<keyword evidence="3" id="KW-1185">Reference proteome</keyword>